<comment type="subcellular location">
    <subcellularLocation>
        <location evidence="1">Cytoplasm</location>
        <location evidence="1">Cytoskeleton</location>
    </subcellularLocation>
</comment>
<name>A0AAD2HHD0_9AGAR</name>
<reference evidence="8" key="1">
    <citation type="submission" date="2023-11" db="EMBL/GenBank/DDBJ databases">
        <authorList>
            <person name="De Vega J J."/>
            <person name="De Vega J J."/>
        </authorList>
    </citation>
    <scope>NUCLEOTIDE SEQUENCE</scope>
</reference>
<evidence type="ECO:0000256" key="5">
    <source>
        <dbReference type="ARBA" id="ARBA00023212"/>
    </source>
</evidence>
<dbReference type="InterPro" id="IPR036140">
    <property type="entry name" value="PFN_sf"/>
</dbReference>
<keyword evidence="5 6" id="KW-0206">Cytoskeleton</keyword>
<dbReference type="FunFam" id="3.30.450.30:FF:000001">
    <property type="entry name" value="Profilin"/>
    <property type="match status" value="1"/>
</dbReference>
<evidence type="ECO:0000256" key="2">
    <source>
        <dbReference type="ARBA" id="ARBA00010058"/>
    </source>
</evidence>
<evidence type="ECO:0000313" key="9">
    <source>
        <dbReference type="Proteomes" id="UP001295794"/>
    </source>
</evidence>
<comment type="similarity">
    <text evidence="2 7">Belongs to the profilin family.</text>
</comment>
<protein>
    <recommendedName>
        <fullName evidence="7">Profilin</fullName>
    </recommendedName>
</protein>
<keyword evidence="3" id="KW-0963">Cytoplasm</keyword>
<evidence type="ECO:0000256" key="3">
    <source>
        <dbReference type="ARBA" id="ARBA00022490"/>
    </source>
</evidence>
<accession>A0AAD2HHD0</accession>
<dbReference type="GO" id="GO:0005938">
    <property type="term" value="C:cell cortex"/>
    <property type="evidence" value="ECO:0007669"/>
    <property type="project" value="TreeGrafter"/>
</dbReference>
<evidence type="ECO:0000256" key="1">
    <source>
        <dbReference type="ARBA" id="ARBA00004245"/>
    </source>
</evidence>
<dbReference type="PROSITE" id="PS00414">
    <property type="entry name" value="PROFILIN"/>
    <property type="match status" value="1"/>
</dbReference>
<dbReference type="SUPFAM" id="SSF55770">
    <property type="entry name" value="Profilin (actin-binding protein)"/>
    <property type="match status" value="1"/>
</dbReference>
<organism evidence="8 9">
    <name type="scientific">Mycena citricolor</name>
    <dbReference type="NCBI Taxonomy" id="2018698"/>
    <lineage>
        <taxon>Eukaryota</taxon>
        <taxon>Fungi</taxon>
        <taxon>Dikarya</taxon>
        <taxon>Basidiomycota</taxon>
        <taxon>Agaricomycotina</taxon>
        <taxon>Agaricomycetes</taxon>
        <taxon>Agaricomycetidae</taxon>
        <taxon>Agaricales</taxon>
        <taxon>Marasmiineae</taxon>
        <taxon>Mycenaceae</taxon>
        <taxon>Mycena</taxon>
    </lineage>
</organism>
<evidence type="ECO:0000256" key="7">
    <source>
        <dbReference type="RuleBase" id="RU003909"/>
    </source>
</evidence>
<keyword evidence="4 7" id="KW-0009">Actin-binding</keyword>
<dbReference type="Proteomes" id="UP001295794">
    <property type="component" value="Unassembled WGS sequence"/>
</dbReference>
<dbReference type="InterPro" id="IPR027310">
    <property type="entry name" value="Profilin_CS"/>
</dbReference>
<sequence length="126" mass="13170">MSWQTYVDTNLVGSGKISKAAIVGQQGGVWATSPGFELSAEEQKAITAAHNNTDSVLASGVRLAGTKYFATQADARSIYGKKGGDGCVLVKTKQAILVTEYVLPAQAGEAVKVVEELADYLIGVGY</sequence>
<comment type="caution">
    <text evidence="8">The sequence shown here is derived from an EMBL/GenBank/DDBJ whole genome shotgun (WGS) entry which is preliminary data.</text>
</comment>
<dbReference type="AlphaFoldDB" id="A0AAD2HHD0"/>
<dbReference type="GO" id="GO:0003785">
    <property type="term" value="F:actin monomer binding"/>
    <property type="evidence" value="ECO:0007669"/>
    <property type="project" value="TreeGrafter"/>
</dbReference>
<gene>
    <name evidence="8" type="ORF">MYCIT1_LOCUS25184</name>
</gene>
<dbReference type="Gene3D" id="3.30.450.30">
    <property type="entry name" value="Dynein light chain 2a, cytoplasmic"/>
    <property type="match status" value="1"/>
</dbReference>
<evidence type="ECO:0000313" key="8">
    <source>
        <dbReference type="EMBL" id="CAK5276704.1"/>
    </source>
</evidence>
<comment type="subunit">
    <text evidence="6">Occurs in many kinds of cells as a complex with monomeric actin in a 1:1 ratio.</text>
</comment>
<dbReference type="PANTHER" id="PTHR11604:SF0">
    <property type="entry name" value="PROFILIN"/>
    <property type="match status" value="1"/>
</dbReference>
<dbReference type="PRINTS" id="PR00392">
    <property type="entry name" value="PROFILIN"/>
</dbReference>
<dbReference type="CDD" id="cd00148">
    <property type="entry name" value="PROF"/>
    <property type="match status" value="1"/>
</dbReference>
<evidence type="ECO:0000256" key="4">
    <source>
        <dbReference type="ARBA" id="ARBA00023203"/>
    </source>
</evidence>
<comment type="function">
    <text evidence="6">Binds to actin and affects the structure of the cytoskeleton. At high concentrations, profilin prevents the polymerization of actin, whereas it enhances it at low concentrations.</text>
</comment>
<dbReference type="Pfam" id="PF00235">
    <property type="entry name" value="Profilin"/>
    <property type="match status" value="1"/>
</dbReference>
<dbReference type="InterPro" id="IPR005455">
    <property type="entry name" value="PFN_euk"/>
</dbReference>
<dbReference type="PANTHER" id="PTHR11604">
    <property type="entry name" value="PROFILIN"/>
    <property type="match status" value="1"/>
</dbReference>
<dbReference type="PRINTS" id="PR01640">
    <property type="entry name" value="PROFILINPLNT"/>
</dbReference>
<dbReference type="InterPro" id="IPR048278">
    <property type="entry name" value="PFN"/>
</dbReference>
<keyword evidence="9" id="KW-1185">Reference proteome</keyword>
<proteinExistence type="inferred from homology"/>
<evidence type="ECO:0000256" key="6">
    <source>
        <dbReference type="RuleBase" id="RU003908"/>
    </source>
</evidence>
<dbReference type="GO" id="GO:0005856">
    <property type="term" value="C:cytoskeleton"/>
    <property type="evidence" value="ECO:0007669"/>
    <property type="project" value="UniProtKB-SubCell"/>
</dbReference>
<dbReference type="EMBL" id="CAVNYO010000412">
    <property type="protein sequence ID" value="CAK5276704.1"/>
    <property type="molecule type" value="Genomic_DNA"/>
</dbReference>
<dbReference type="SMART" id="SM00392">
    <property type="entry name" value="PROF"/>
    <property type="match status" value="1"/>
</dbReference>